<keyword evidence="4" id="KW-1185">Reference proteome</keyword>
<dbReference type="STRING" id="394221.Mmar10_2900"/>
<dbReference type="RefSeq" id="WP_011644825.1">
    <property type="nucleotide sequence ID" value="NC_008347.1"/>
</dbReference>
<dbReference type="Proteomes" id="UP000001964">
    <property type="component" value="Chromosome"/>
</dbReference>
<evidence type="ECO:0000313" key="3">
    <source>
        <dbReference type="EMBL" id="ABI67181.1"/>
    </source>
</evidence>
<dbReference type="HOGENOM" id="CLU_017034_1_0_5"/>
<dbReference type="InterPro" id="IPR019734">
    <property type="entry name" value="TPR_rpt"/>
</dbReference>
<dbReference type="PANTHER" id="PTHR12788">
    <property type="entry name" value="PROTEIN-TYROSINE SULFOTRANSFERASE 2"/>
    <property type="match status" value="1"/>
</dbReference>
<dbReference type="PROSITE" id="PS50005">
    <property type="entry name" value="TPR"/>
    <property type="match status" value="1"/>
</dbReference>
<reference evidence="3 4" key="1">
    <citation type="submission" date="2006-08" db="EMBL/GenBank/DDBJ databases">
        <title>Complete sequence of Maricaulis maris MCS10.</title>
        <authorList>
            <consortium name="US DOE Joint Genome Institute"/>
            <person name="Copeland A."/>
            <person name="Lucas S."/>
            <person name="Lapidus A."/>
            <person name="Barry K."/>
            <person name="Detter J.C."/>
            <person name="Glavina del Rio T."/>
            <person name="Hammon N."/>
            <person name="Israni S."/>
            <person name="Dalin E."/>
            <person name="Tice H."/>
            <person name="Pitluck S."/>
            <person name="Saunders E."/>
            <person name="Brettin T."/>
            <person name="Bruce D."/>
            <person name="Han C."/>
            <person name="Tapia R."/>
            <person name="Gilna P."/>
            <person name="Schmutz J."/>
            <person name="Larimer F."/>
            <person name="Land M."/>
            <person name="Hauser L."/>
            <person name="Kyrpides N."/>
            <person name="Mikhailova N."/>
            <person name="Viollier P."/>
            <person name="Stephens C."/>
            <person name="Richardson P."/>
        </authorList>
    </citation>
    <scope>NUCLEOTIDE SEQUENCE [LARGE SCALE GENOMIC DNA]</scope>
    <source>
        <strain evidence="3 4">MCS10</strain>
    </source>
</reference>
<dbReference type="InterPro" id="IPR011990">
    <property type="entry name" value="TPR-like_helical_dom_sf"/>
</dbReference>
<proteinExistence type="predicted"/>
<dbReference type="SMART" id="SM00028">
    <property type="entry name" value="TPR"/>
    <property type="match status" value="4"/>
</dbReference>
<dbReference type="GO" id="GO:0008476">
    <property type="term" value="F:protein-tyrosine sulfotransferase activity"/>
    <property type="evidence" value="ECO:0007669"/>
    <property type="project" value="InterPro"/>
</dbReference>
<dbReference type="AlphaFoldDB" id="Q0AKL2"/>
<dbReference type="SUPFAM" id="SSF48452">
    <property type="entry name" value="TPR-like"/>
    <property type="match status" value="1"/>
</dbReference>
<protein>
    <submittedName>
        <fullName evidence="3">Tetratricopeptide TPR_2 repeat protein</fullName>
    </submittedName>
</protein>
<dbReference type="EMBL" id="CP000449">
    <property type="protein sequence ID" value="ABI67181.1"/>
    <property type="molecule type" value="Genomic_DNA"/>
</dbReference>
<dbReference type="Pfam" id="PF13469">
    <property type="entry name" value="Sulfotransfer_3"/>
    <property type="match status" value="1"/>
</dbReference>
<dbReference type="Pfam" id="PF14559">
    <property type="entry name" value="TPR_19"/>
    <property type="match status" value="1"/>
</dbReference>
<keyword evidence="1" id="KW-0808">Transferase</keyword>
<organism evidence="3 4">
    <name type="scientific">Maricaulis maris (strain MCS10)</name>
    <name type="common">Caulobacter maris</name>
    <dbReference type="NCBI Taxonomy" id="394221"/>
    <lineage>
        <taxon>Bacteria</taxon>
        <taxon>Pseudomonadati</taxon>
        <taxon>Pseudomonadota</taxon>
        <taxon>Alphaproteobacteria</taxon>
        <taxon>Maricaulales</taxon>
        <taxon>Maricaulaceae</taxon>
        <taxon>Maricaulis</taxon>
    </lineage>
</organism>
<dbReference type="InterPro" id="IPR027417">
    <property type="entry name" value="P-loop_NTPase"/>
</dbReference>
<keyword evidence="2" id="KW-0802">TPR repeat</keyword>
<gene>
    <name evidence="3" type="ordered locus">Mmar10_2900</name>
</gene>
<dbReference type="PANTHER" id="PTHR12788:SF10">
    <property type="entry name" value="PROTEIN-TYROSINE SULFOTRANSFERASE"/>
    <property type="match status" value="1"/>
</dbReference>
<evidence type="ECO:0000256" key="1">
    <source>
        <dbReference type="ARBA" id="ARBA00022679"/>
    </source>
</evidence>
<dbReference type="Gene3D" id="1.25.40.10">
    <property type="entry name" value="Tetratricopeptide repeat domain"/>
    <property type="match status" value="1"/>
</dbReference>
<evidence type="ECO:0000256" key="2">
    <source>
        <dbReference type="PROSITE-ProRule" id="PRU00339"/>
    </source>
</evidence>
<dbReference type="Gene3D" id="3.40.50.300">
    <property type="entry name" value="P-loop containing nucleotide triphosphate hydrolases"/>
    <property type="match status" value="1"/>
</dbReference>
<dbReference type="eggNOG" id="COG0457">
    <property type="taxonomic scope" value="Bacteria"/>
</dbReference>
<sequence>MSMTPQEAFARSQSGFAAYRDHRFVDAESVADAILAGLPKDPNGLYLKAICRRARQDRTAALHWIKQACDAAPGQLGFELAAAQILGDLKEFDAARSRFKAIADAFPTAVDPHLMRGLLERQVGDLDAARQAYQQALDLSETNIEARRGLAWVCENQRDWASARIHADAVLASEPTDPVALSARSGADMADGKPEAARTLIETQFDASRSTASHNASVWRRLGDACEAMGDHEAAFSAWEAGYGALREHLAPGGQFLDEMHGLDSLKRLKTAYGKLSPPKSGSAPEGRSPIFLVGFPRSGTTLLEQILASHSAVTSSDEAALLQPILDEAGDSTESLRRFFAALPRNRARLQSEYWERVDRMATPGSAVFIDKLPLNLPWLGVIGHVFPNARIILALRDPRDAVFSTFKRLFRLNTAMLRTYTLADTVALYEAAMAAADAGRRIAPDLRVTELRYEDLVIDMKDEIARVLLALGLEWESEMADYRERLSPSLSTPSAPQVEQAIHDKAIGAWRHQAAALAPYADQLAPWVTRWRYPER</sequence>
<name>Q0AKL2_MARMM</name>
<dbReference type="SUPFAM" id="SSF52540">
    <property type="entry name" value="P-loop containing nucleoside triphosphate hydrolases"/>
    <property type="match status" value="1"/>
</dbReference>
<dbReference type="InterPro" id="IPR026634">
    <property type="entry name" value="TPST-like"/>
</dbReference>
<dbReference type="KEGG" id="mmr:Mmar10_2900"/>
<feature type="repeat" description="TPR" evidence="2">
    <location>
        <begin position="110"/>
        <end position="143"/>
    </location>
</feature>
<evidence type="ECO:0000313" key="4">
    <source>
        <dbReference type="Proteomes" id="UP000001964"/>
    </source>
</evidence>
<accession>Q0AKL2</accession>
<dbReference type="OrthoDB" id="9800698at2"/>